<comment type="caution">
    <text evidence="1">The sequence shown here is derived from an EMBL/GenBank/DDBJ whole genome shotgun (WGS) entry which is preliminary data.</text>
</comment>
<dbReference type="EMBL" id="RKLU01000001">
    <property type="protein sequence ID" value="TQQ83545.1"/>
    <property type="molecule type" value="Genomic_DNA"/>
</dbReference>
<dbReference type="OrthoDB" id="306709at2157"/>
<dbReference type="SUPFAM" id="SSF46785">
    <property type="entry name" value="Winged helix' DNA-binding domain"/>
    <property type="match status" value="1"/>
</dbReference>
<keyword evidence="2" id="KW-1185">Reference proteome</keyword>
<name>A0A8J8TCP9_9EURY</name>
<accession>A0A8J8TCP9</accession>
<proteinExistence type="predicted"/>
<evidence type="ECO:0000313" key="2">
    <source>
        <dbReference type="Proteomes" id="UP000705823"/>
    </source>
</evidence>
<protein>
    <submittedName>
        <fullName evidence="1">MarR family transcriptional regulator</fullName>
    </submittedName>
</protein>
<evidence type="ECO:0000313" key="1">
    <source>
        <dbReference type="EMBL" id="TQQ83545.1"/>
    </source>
</evidence>
<dbReference type="Proteomes" id="UP000705823">
    <property type="component" value="Unassembled WGS sequence"/>
</dbReference>
<organism evidence="1 2">
    <name type="scientific">Halonotius terrestris</name>
    <dbReference type="NCBI Taxonomy" id="2487750"/>
    <lineage>
        <taxon>Archaea</taxon>
        <taxon>Methanobacteriati</taxon>
        <taxon>Methanobacteriota</taxon>
        <taxon>Stenosarchaea group</taxon>
        <taxon>Halobacteria</taxon>
        <taxon>Halobacteriales</taxon>
        <taxon>Haloferacaceae</taxon>
        <taxon>Halonotius</taxon>
    </lineage>
</organism>
<dbReference type="RefSeq" id="WP_142978462.1">
    <property type="nucleotide sequence ID" value="NZ_RKLU01000001.1"/>
</dbReference>
<gene>
    <name evidence="1" type="ORF">EGH24_01770</name>
</gene>
<dbReference type="AlphaFoldDB" id="A0A8J8TCP9"/>
<dbReference type="InterPro" id="IPR045490">
    <property type="entry name" value="DUF6432"/>
</dbReference>
<reference evidence="1" key="1">
    <citation type="submission" date="2019-02" db="EMBL/GenBank/DDBJ databases">
        <title>Halonotius sp. a new haloarchaeum isolated from saline soil.</title>
        <authorList>
            <person name="Duran-Viseras A."/>
            <person name="Sanchez-Porro C."/>
            <person name="Ventosa A."/>
        </authorList>
    </citation>
    <scope>NUCLEOTIDE SEQUENCE</scope>
    <source>
        <strain evidence="1">F15B</strain>
    </source>
</reference>
<sequence length="99" mass="10564">MALPAEYRDRPAVEVAILDALLDRGGDGMTVLELRAAVDADIDRIETALASLKSEGLIIANDEGGTVRIRPADHVVPEPGGDEESEPSLVDILRDKLGF</sequence>
<dbReference type="Pfam" id="PF20024">
    <property type="entry name" value="DUF6432"/>
    <property type="match status" value="1"/>
</dbReference>
<dbReference type="InterPro" id="IPR036390">
    <property type="entry name" value="WH_DNA-bd_sf"/>
</dbReference>